<dbReference type="SUPFAM" id="SSF46785">
    <property type="entry name" value="Winged helix' DNA-binding domain"/>
    <property type="match status" value="1"/>
</dbReference>
<reference evidence="2 3" key="1">
    <citation type="submission" date="2017-03" db="EMBL/GenBank/DDBJ databases">
        <title>Genome sequence of Methanobrevibacter thaueri.</title>
        <authorList>
            <person name="Poehlein A."/>
            <person name="Seedorf H."/>
            <person name="Daniel R."/>
        </authorList>
    </citation>
    <scope>NUCLEOTIDE SEQUENCE [LARGE SCALE GENOMIC DNA]</scope>
    <source>
        <strain evidence="2 3">DSM 11995</strain>
    </source>
</reference>
<dbReference type="InterPro" id="IPR036388">
    <property type="entry name" value="WH-like_DNA-bd_sf"/>
</dbReference>
<evidence type="ECO:0000259" key="1">
    <source>
        <dbReference type="Pfam" id="PF14947"/>
    </source>
</evidence>
<sequence>MDKKELYGLIGFVLSSRNRVQVLKAINEDYKMPSEIGRELDMNFALVSYSLSTLKSKKLVRCLNENASKGRVYVCTPLGLEILNNILKKID</sequence>
<keyword evidence="3" id="KW-1185">Reference proteome</keyword>
<dbReference type="Pfam" id="PF14947">
    <property type="entry name" value="HTH_45"/>
    <property type="match status" value="1"/>
</dbReference>
<dbReference type="EMBL" id="MZGS01000017">
    <property type="protein sequence ID" value="PWB87709.1"/>
    <property type="molecule type" value="Genomic_DNA"/>
</dbReference>
<evidence type="ECO:0000313" key="2">
    <source>
        <dbReference type="EMBL" id="PWB87709.1"/>
    </source>
</evidence>
<dbReference type="RefSeq" id="WP_116591650.1">
    <property type="nucleotide sequence ID" value="NZ_MZGS01000017.1"/>
</dbReference>
<dbReference type="OrthoDB" id="74749at2157"/>
<accession>A0A315XRL8</accession>
<proteinExistence type="predicted"/>
<evidence type="ECO:0000313" key="3">
    <source>
        <dbReference type="Proteomes" id="UP000251717"/>
    </source>
</evidence>
<dbReference type="InterPro" id="IPR038723">
    <property type="entry name" value="ArnR1-like_HTH"/>
</dbReference>
<dbReference type="AlphaFoldDB" id="A0A315XRL8"/>
<dbReference type="Proteomes" id="UP000251717">
    <property type="component" value="Unassembled WGS sequence"/>
</dbReference>
<organism evidence="2 3">
    <name type="scientific">Methanobrevibacter thaueri</name>
    <dbReference type="NCBI Taxonomy" id="190975"/>
    <lineage>
        <taxon>Archaea</taxon>
        <taxon>Methanobacteriati</taxon>
        <taxon>Methanobacteriota</taxon>
        <taxon>Methanomada group</taxon>
        <taxon>Methanobacteria</taxon>
        <taxon>Methanobacteriales</taxon>
        <taxon>Methanobacteriaceae</taxon>
        <taxon>Methanobrevibacter</taxon>
    </lineage>
</organism>
<gene>
    <name evidence="2" type="ORF">MBBTH_06780</name>
</gene>
<name>A0A315XRL8_9EURY</name>
<feature type="domain" description="ArnR1-like winged helix-turn-helix" evidence="1">
    <location>
        <begin position="20"/>
        <end position="86"/>
    </location>
</feature>
<dbReference type="InterPro" id="IPR036390">
    <property type="entry name" value="WH_DNA-bd_sf"/>
</dbReference>
<protein>
    <recommendedName>
        <fullName evidence="1">ArnR1-like winged helix-turn-helix domain-containing protein</fullName>
    </recommendedName>
</protein>
<dbReference type="Gene3D" id="1.10.10.10">
    <property type="entry name" value="Winged helix-like DNA-binding domain superfamily/Winged helix DNA-binding domain"/>
    <property type="match status" value="1"/>
</dbReference>
<comment type="caution">
    <text evidence="2">The sequence shown here is derived from an EMBL/GenBank/DDBJ whole genome shotgun (WGS) entry which is preliminary data.</text>
</comment>